<evidence type="ECO:0000256" key="1">
    <source>
        <dbReference type="SAM" id="Phobius"/>
    </source>
</evidence>
<feature type="chain" id="PRO_5012180999" description="ZP domain-containing protein" evidence="2">
    <location>
        <begin position="16"/>
        <end position="452"/>
    </location>
</feature>
<evidence type="ECO:0000313" key="4">
    <source>
        <dbReference type="Proteomes" id="UP000001307"/>
    </source>
</evidence>
<protein>
    <recommendedName>
        <fullName evidence="5">ZP domain-containing protein</fullName>
    </recommendedName>
</protein>
<dbReference type="InParanoid" id="E4WYS9"/>
<organism evidence="3">
    <name type="scientific">Oikopleura dioica</name>
    <name type="common">Tunicate</name>
    <dbReference type="NCBI Taxonomy" id="34765"/>
    <lineage>
        <taxon>Eukaryota</taxon>
        <taxon>Metazoa</taxon>
        <taxon>Chordata</taxon>
        <taxon>Tunicata</taxon>
        <taxon>Appendicularia</taxon>
        <taxon>Copelata</taxon>
        <taxon>Oikopleuridae</taxon>
        <taxon>Oikopleura</taxon>
    </lineage>
</organism>
<proteinExistence type="predicted"/>
<dbReference type="Proteomes" id="UP000001307">
    <property type="component" value="Unassembled WGS sequence"/>
</dbReference>
<evidence type="ECO:0000256" key="2">
    <source>
        <dbReference type="SAM" id="SignalP"/>
    </source>
</evidence>
<gene>
    <name evidence="3" type="ORF">GSOID_T00013619001</name>
</gene>
<name>E4WYS9_OIKDI</name>
<sequence length="452" mass="50856">MKIYIILLLAGCILAVYNIEQCDNCGLEIQTEIKCPRNLPQFCDFASNCEAVVDLSQFGVEKLIHFFDYSFLRNGFTKDAISFSFHWCHTSNCLNHLLSDDDDCTVAIAPGQKLKSSISAKCSSNYECDGESSICQDTGLYLKLVSQSTKIGPYSGWAGQSCEGNVCAFKMCNFRCEIPKQKYITHDLGLQPSCSDCVSPIIPLLKSESDWNCVVKALLVKSRSEPVKLNGSFVGKHITSQSIAMGQNVRVIYAFDNYPESMRPWIESCEILLPSLNQNITVVRNGEVLDCKLARDIKFQILQPSIYLTDPGIVQFVAFTPENHKGNFGIRLRCRAIILERTTSQYSSAHKITTRETSTTQVMNDNIDWSSLERNDFKFEALVSNNIPEESVTTVTMKISPDRRNSWQWPAIVVIILTLVCLIIIWSSKKGCTKRKVRYISPFLAGMTTRQL</sequence>
<dbReference type="AlphaFoldDB" id="E4WYS9"/>
<reference evidence="3" key="1">
    <citation type="journal article" date="2010" name="Science">
        <title>Plasticity of animal genome architecture unmasked by rapid evolution of a pelagic tunicate.</title>
        <authorList>
            <person name="Denoeud F."/>
            <person name="Henriet S."/>
            <person name="Mungpakdee S."/>
            <person name="Aury J.M."/>
            <person name="Da Silva C."/>
            <person name="Brinkmann H."/>
            <person name="Mikhaleva J."/>
            <person name="Olsen L.C."/>
            <person name="Jubin C."/>
            <person name="Canestro C."/>
            <person name="Bouquet J.M."/>
            <person name="Danks G."/>
            <person name="Poulain J."/>
            <person name="Campsteijn C."/>
            <person name="Adamski M."/>
            <person name="Cross I."/>
            <person name="Yadetie F."/>
            <person name="Muffato M."/>
            <person name="Louis A."/>
            <person name="Butcher S."/>
            <person name="Tsagkogeorga G."/>
            <person name="Konrad A."/>
            <person name="Singh S."/>
            <person name="Jensen M.F."/>
            <person name="Cong E.H."/>
            <person name="Eikeseth-Otteraa H."/>
            <person name="Noel B."/>
            <person name="Anthouard V."/>
            <person name="Porcel B.M."/>
            <person name="Kachouri-Lafond R."/>
            <person name="Nishino A."/>
            <person name="Ugolini M."/>
            <person name="Chourrout P."/>
            <person name="Nishida H."/>
            <person name="Aasland R."/>
            <person name="Huzurbazar S."/>
            <person name="Westhof E."/>
            <person name="Delsuc F."/>
            <person name="Lehrach H."/>
            <person name="Reinhardt R."/>
            <person name="Weissenbach J."/>
            <person name="Roy S.W."/>
            <person name="Artiguenave F."/>
            <person name="Postlethwait J.H."/>
            <person name="Manak J.R."/>
            <person name="Thompson E.M."/>
            <person name="Jaillon O."/>
            <person name="Du Pasquier L."/>
            <person name="Boudinot P."/>
            <person name="Liberles D.A."/>
            <person name="Volff J.N."/>
            <person name="Philippe H."/>
            <person name="Lenhard B."/>
            <person name="Roest Crollius H."/>
            <person name="Wincker P."/>
            <person name="Chourrout D."/>
        </authorList>
    </citation>
    <scope>NUCLEOTIDE SEQUENCE [LARGE SCALE GENOMIC DNA]</scope>
</reference>
<keyword evidence="2" id="KW-0732">Signal</keyword>
<keyword evidence="1" id="KW-0812">Transmembrane</keyword>
<keyword evidence="4" id="KW-1185">Reference proteome</keyword>
<dbReference type="EMBL" id="FN653019">
    <property type="protein sequence ID" value="CBY22844.1"/>
    <property type="molecule type" value="Genomic_DNA"/>
</dbReference>
<evidence type="ECO:0008006" key="5">
    <source>
        <dbReference type="Google" id="ProtNLM"/>
    </source>
</evidence>
<dbReference type="OrthoDB" id="10312401at2759"/>
<feature type="signal peptide" evidence="2">
    <location>
        <begin position="1"/>
        <end position="15"/>
    </location>
</feature>
<accession>E4WYS9</accession>
<feature type="transmembrane region" description="Helical" evidence="1">
    <location>
        <begin position="407"/>
        <end position="426"/>
    </location>
</feature>
<evidence type="ECO:0000313" key="3">
    <source>
        <dbReference type="EMBL" id="CBY22844.1"/>
    </source>
</evidence>
<keyword evidence="1" id="KW-1133">Transmembrane helix</keyword>
<keyword evidence="1" id="KW-0472">Membrane</keyword>